<evidence type="ECO:0000259" key="1">
    <source>
        <dbReference type="Pfam" id="PF04991"/>
    </source>
</evidence>
<dbReference type="OrthoDB" id="9786100at2"/>
<dbReference type="NCBIfam" id="NF045866">
    <property type="entry name" value="GGPL_Ptran_Mf1"/>
    <property type="match status" value="1"/>
</dbReference>
<name>A0A4P6MP66_9BACT</name>
<dbReference type="InterPro" id="IPR052942">
    <property type="entry name" value="LPS_cholinephosphotransferase"/>
</dbReference>
<dbReference type="PANTHER" id="PTHR43404">
    <property type="entry name" value="LIPOPOLYSACCHARIDE CHOLINEPHOSPHOTRANSFERASE LICD"/>
    <property type="match status" value="1"/>
</dbReference>
<reference evidence="2 3" key="1">
    <citation type="submission" date="2019-01" db="EMBL/GenBank/DDBJ databases">
        <title>Complete sequence and annotation of the Mycoplasma phocirhinis strain 852T genome.</title>
        <authorList>
            <person name="Frasca S.Jr."/>
            <person name="Kutish G.F."/>
            <person name="Castellanos Gell J."/>
            <person name="Michaels D.L."/>
            <person name="Brown D.R."/>
        </authorList>
    </citation>
    <scope>NUCLEOTIDE SEQUENCE [LARGE SCALE GENOMIC DNA]</scope>
    <source>
        <strain evidence="2 3">852</strain>
    </source>
</reference>
<accession>A0A4P6MP66</accession>
<dbReference type="KEGG" id="mphi:EG856_01900"/>
<keyword evidence="2" id="KW-0808">Transferase</keyword>
<sequence length="254" mass="30569">MNVKQWKTYQLLLEFTQICEKNNLKYSLFFGSMLGAIRHKGFIPWDDDLDIVVPIQTFDFFIKNHNKQFLHNDNSNNFLLFAKYTNDSENDPDATFIDVFVVVKTDNHKLKKYSSITNKVRYLHNYTHRNLFKRQWGMKLVKFFFAWTWLFKKITFKQMYSLLNNPHGDLYHVLSWPFKSQIKTGTYQNINFDNLIEVDFENTKVKVFANYEDILISTYGKKWATPIKKLISKHLGMYDMDVFTFRQRKNQNEK</sequence>
<dbReference type="Pfam" id="PF04991">
    <property type="entry name" value="LicD"/>
    <property type="match status" value="1"/>
</dbReference>
<feature type="domain" description="LicD/FKTN/FKRP nucleotidyltransferase" evidence="1">
    <location>
        <begin position="19"/>
        <end position="220"/>
    </location>
</feature>
<dbReference type="InterPro" id="IPR007074">
    <property type="entry name" value="LicD/FKTN/FKRP_NTP_transf"/>
</dbReference>
<dbReference type="RefSeq" id="WP_130429447.1">
    <property type="nucleotide sequence ID" value="NZ_CP034841.1"/>
</dbReference>
<protein>
    <submittedName>
        <fullName evidence="2">Lipopolysaccharide cholinephosphotransferase</fullName>
    </submittedName>
</protein>
<dbReference type="PANTHER" id="PTHR43404:SF1">
    <property type="entry name" value="MNN4P"/>
    <property type="match status" value="1"/>
</dbReference>
<gene>
    <name evidence="2" type="ORF">EG856_01900</name>
</gene>
<dbReference type="EMBL" id="CP034841">
    <property type="protein sequence ID" value="QBF34670.1"/>
    <property type="molecule type" value="Genomic_DNA"/>
</dbReference>
<proteinExistence type="predicted"/>
<evidence type="ECO:0000313" key="2">
    <source>
        <dbReference type="EMBL" id="QBF34670.1"/>
    </source>
</evidence>
<dbReference type="GO" id="GO:0009100">
    <property type="term" value="P:glycoprotein metabolic process"/>
    <property type="evidence" value="ECO:0007669"/>
    <property type="project" value="UniProtKB-ARBA"/>
</dbReference>
<dbReference type="GO" id="GO:0016740">
    <property type="term" value="F:transferase activity"/>
    <property type="evidence" value="ECO:0007669"/>
    <property type="project" value="UniProtKB-KW"/>
</dbReference>
<dbReference type="AlphaFoldDB" id="A0A4P6MP66"/>
<organism evidence="2 3">
    <name type="scientific">Mycoplasmopsis phocirhinis</name>
    <dbReference type="NCBI Taxonomy" id="142650"/>
    <lineage>
        <taxon>Bacteria</taxon>
        <taxon>Bacillati</taxon>
        <taxon>Mycoplasmatota</taxon>
        <taxon>Mycoplasmoidales</taxon>
        <taxon>Metamycoplasmataceae</taxon>
        <taxon>Mycoplasmopsis</taxon>
    </lineage>
</organism>
<keyword evidence="3" id="KW-1185">Reference proteome</keyword>
<dbReference type="Proteomes" id="UP000289326">
    <property type="component" value="Chromosome"/>
</dbReference>
<evidence type="ECO:0000313" key="3">
    <source>
        <dbReference type="Proteomes" id="UP000289326"/>
    </source>
</evidence>